<evidence type="ECO:0000313" key="3">
    <source>
        <dbReference type="Proteomes" id="UP000008311"/>
    </source>
</evidence>
<evidence type="ECO:0000313" key="2">
    <source>
        <dbReference type="EMBL" id="EEF34447.1"/>
    </source>
</evidence>
<reference evidence="3" key="1">
    <citation type="journal article" date="2010" name="Nat. Biotechnol.">
        <title>Draft genome sequence of the oilseed species Ricinus communis.</title>
        <authorList>
            <person name="Chan A.P."/>
            <person name="Crabtree J."/>
            <person name="Zhao Q."/>
            <person name="Lorenzi H."/>
            <person name="Orvis J."/>
            <person name="Puiu D."/>
            <person name="Melake-Berhan A."/>
            <person name="Jones K.M."/>
            <person name="Redman J."/>
            <person name="Chen G."/>
            <person name="Cahoon E.B."/>
            <person name="Gedil M."/>
            <person name="Stanke M."/>
            <person name="Haas B.J."/>
            <person name="Wortman J.R."/>
            <person name="Fraser-Liggett C.M."/>
            <person name="Ravel J."/>
            <person name="Rabinowicz P.D."/>
        </authorList>
    </citation>
    <scope>NUCLEOTIDE SEQUENCE [LARGE SCALE GENOMIC DNA]</scope>
    <source>
        <strain evidence="3">cv. Hale</strain>
    </source>
</reference>
<name>B9SPN9_RICCO</name>
<dbReference type="Proteomes" id="UP000008311">
    <property type="component" value="Unassembled WGS sequence"/>
</dbReference>
<organism evidence="2 3">
    <name type="scientific">Ricinus communis</name>
    <name type="common">Castor bean</name>
    <dbReference type="NCBI Taxonomy" id="3988"/>
    <lineage>
        <taxon>Eukaryota</taxon>
        <taxon>Viridiplantae</taxon>
        <taxon>Streptophyta</taxon>
        <taxon>Embryophyta</taxon>
        <taxon>Tracheophyta</taxon>
        <taxon>Spermatophyta</taxon>
        <taxon>Magnoliopsida</taxon>
        <taxon>eudicotyledons</taxon>
        <taxon>Gunneridae</taxon>
        <taxon>Pentapetalae</taxon>
        <taxon>rosids</taxon>
        <taxon>fabids</taxon>
        <taxon>Malpighiales</taxon>
        <taxon>Euphorbiaceae</taxon>
        <taxon>Acalyphoideae</taxon>
        <taxon>Acalypheae</taxon>
        <taxon>Ricinus</taxon>
    </lineage>
</organism>
<dbReference type="AlphaFoldDB" id="B9SPN9"/>
<dbReference type="InParanoid" id="B9SPN9"/>
<evidence type="ECO:0000256" key="1">
    <source>
        <dbReference type="SAM" id="MobiDB-lite"/>
    </source>
</evidence>
<gene>
    <name evidence="2" type="ORF">RCOM_1185180</name>
</gene>
<accession>B9SPN9</accession>
<keyword evidence="3" id="KW-1185">Reference proteome</keyword>
<protein>
    <submittedName>
        <fullName evidence="2">Uncharacterized protein</fullName>
    </submittedName>
</protein>
<dbReference type="EMBL" id="EQ974071">
    <property type="protein sequence ID" value="EEF34447.1"/>
    <property type="molecule type" value="Genomic_DNA"/>
</dbReference>
<feature type="region of interest" description="Disordered" evidence="1">
    <location>
        <begin position="1"/>
        <end position="20"/>
    </location>
</feature>
<proteinExistence type="predicted"/>
<sequence>MRTAKKQADSPGAKGNEKEYVGAKYGSEEDVETFVPDVVGADLEYINSDEDCNLDEYYGDKGHVMLEEGGPRE</sequence>